<accession>A0A3A6QB19</accession>
<dbReference type="RefSeq" id="WP_120102748.1">
    <property type="nucleotide sequence ID" value="NZ_QKNY01000010.1"/>
</dbReference>
<evidence type="ECO:0000313" key="1">
    <source>
        <dbReference type="EMBL" id="RJX43104.1"/>
    </source>
</evidence>
<organism evidence="1 2">
    <name type="scientific">Halonotius aquaticus</name>
    <dbReference type="NCBI Taxonomy" id="2216978"/>
    <lineage>
        <taxon>Archaea</taxon>
        <taxon>Methanobacteriati</taxon>
        <taxon>Methanobacteriota</taxon>
        <taxon>Stenosarchaea group</taxon>
        <taxon>Halobacteria</taxon>
        <taxon>Halobacteriales</taxon>
        <taxon>Haloferacaceae</taxon>
        <taxon>Halonotius</taxon>
    </lineage>
</organism>
<protein>
    <submittedName>
        <fullName evidence="1">Uncharacterized protein</fullName>
    </submittedName>
</protein>
<comment type="caution">
    <text evidence="1">The sequence shown here is derived from an EMBL/GenBank/DDBJ whole genome shotgun (WGS) entry which is preliminary data.</text>
</comment>
<reference evidence="1 2" key="1">
    <citation type="submission" date="2018-06" db="EMBL/GenBank/DDBJ databases">
        <title>Halonotius sp. F13-13 a new haloarchaeeon isolated from a solar saltern from Isla Cristina, Huelva, Spain.</title>
        <authorList>
            <person name="Duran-Viseras A."/>
            <person name="Sanchez-Porro C."/>
            <person name="Ventosa A."/>
        </authorList>
    </citation>
    <scope>NUCLEOTIDE SEQUENCE [LARGE SCALE GENOMIC DNA]</scope>
    <source>
        <strain evidence="1 2">F13-13</strain>
    </source>
</reference>
<dbReference type="AlphaFoldDB" id="A0A3A6QB19"/>
<dbReference type="EMBL" id="QKNY01000010">
    <property type="protein sequence ID" value="RJX43104.1"/>
    <property type="molecule type" value="Genomic_DNA"/>
</dbReference>
<evidence type="ECO:0000313" key="2">
    <source>
        <dbReference type="Proteomes" id="UP000276588"/>
    </source>
</evidence>
<sequence>MTTLTPTLPTATPPAGAVTIHQLDRSAFDSDREYKFTKDDIRRGDQAVSLADIDTLYRPVESIVGTTDIEAAYHRAQGQVVNREQRARHGVPSASPTDVFEVIEDDGTRSFHIVERTGFSEIELKPKQNSQRE</sequence>
<proteinExistence type="predicted"/>
<dbReference type="OrthoDB" id="380727at2157"/>
<dbReference type="Proteomes" id="UP000276588">
    <property type="component" value="Unassembled WGS sequence"/>
</dbReference>
<name>A0A3A6QB19_9EURY</name>
<gene>
    <name evidence="1" type="ORF">DM826_07300</name>
</gene>
<keyword evidence="2" id="KW-1185">Reference proteome</keyword>